<feature type="domain" description="CASP C-terminal" evidence="2">
    <location>
        <begin position="1"/>
        <end position="46"/>
    </location>
</feature>
<feature type="transmembrane region" description="Helical" evidence="1">
    <location>
        <begin position="28"/>
        <end position="45"/>
    </location>
</feature>
<feature type="non-terminal residue" evidence="3">
    <location>
        <position position="1"/>
    </location>
</feature>
<evidence type="ECO:0000256" key="1">
    <source>
        <dbReference type="SAM" id="Phobius"/>
    </source>
</evidence>
<dbReference type="AlphaFoldDB" id="A0A401QD38"/>
<keyword evidence="4" id="KW-1185">Reference proteome</keyword>
<evidence type="ECO:0000259" key="2">
    <source>
        <dbReference type="Pfam" id="PF08172"/>
    </source>
</evidence>
<accession>A0A401QD38</accession>
<sequence length="46" mass="5447">ERQRRYLSLSPWDKATLSMGRVILSNKLARTIAFFYTVLLHCMVFL</sequence>
<dbReference type="GO" id="GO:0006891">
    <property type="term" value="P:intra-Golgi vesicle-mediated transport"/>
    <property type="evidence" value="ECO:0007669"/>
    <property type="project" value="InterPro"/>
</dbReference>
<dbReference type="Pfam" id="PF08172">
    <property type="entry name" value="CASP_C"/>
    <property type="match status" value="1"/>
</dbReference>
<organism evidence="3 4">
    <name type="scientific">Scyliorhinus torazame</name>
    <name type="common">Cloudy catshark</name>
    <name type="synonym">Catulus torazame</name>
    <dbReference type="NCBI Taxonomy" id="75743"/>
    <lineage>
        <taxon>Eukaryota</taxon>
        <taxon>Metazoa</taxon>
        <taxon>Chordata</taxon>
        <taxon>Craniata</taxon>
        <taxon>Vertebrata</taxon>
        <taxon>Chondrichthyes</taxon>
        <taxon>Elasmobranchii</taxon>
        <taxon>Galeomorphii</taxon>
        <taxon>Galeoidea</taxon>
        <taxon>Carcharhiniformes</taxon>
        <taxon>Scyliorhinidae</taxon>
        <taxon>Scyliorhinus</taxon>
    </lineage>
</organism>
<evidence type="ECO:0000313" key="3">
    <source>
        <dbReference type="EMBL" id="GCB83284.1"/>
    </source>
</evidence>
<evidence type="ECO:0000313" key="4">
    <source>
        <dbReference type="Proteomes" id="UP000288216"/>
    </source>
</evidence>
<dbReference type="OrthoDB" id="10257567at2759"/>
<dbReference type="InterPro" id="IPR012955">
    <property type="entry name" value="CASP_C"/>
</dbReference>
<keyword evidence="1" id="KW-1133">Transmembrane helix</keyword>
<proteinExistence type="predicted"/>
<protein>
    <recommendedName>
        <fullName evidence="2">CASP C-terminal domain-containing protein</fullName>
    </recommendedName>
</protein>
<gene>
    <name evidence="3" type="ORF">scyTo_0023844</name>
</gene>
<keyword evidence="1" id="KW-0812">Transmembrane</keyword>
<dbReference type="Proteomes" id="UP000288216">
    <property type="component" value="Unassembled WGS sequence"/>
</dbReference>
<name>A0A401QD38_SCYTO</name>
<keyword evidence="1" id="KW-0472">Membrane</keyword>
<reference evidence="3 4" key="1">
    <citation type="journal article" date="2018" name="Nat. Ecol. Evol.">
        <title>Shark genomes provide insights into elasmobranch evolution and the origin of vertebrates.</title>
        <authorList>
            <person name="Hara Y"/>
            <person name="Yamaguchi K"/>
            <person name="Onimaru K"/>
            <person name="Kadota M"/>
            <person name="Koyanagi M"/>
            <person name="Keeley SD"/>
            <person name="Tatsumi K"/>
            <person name="Tanaka K"/>
            <person name="Motone F"/>
            <person name="Kageyama Y"/>
            <person name="Nozu R"/>
            <person name="Adachi N"/>
            <person name="Nishimura O"/>
            <person name="Nakagawa R"/>
            <person name="Tanegashima C"/>
            <person name="Kiyatake I"/>
            <person name="Matsumoto R"/>
            <person name="Murakumo K"/>
            <person name="Nishida K"/>
            <person name="Terakita A"/>
            <person name="Kuratani S"/>
            <person name="Sato K"/>
            <person name="Hyodo S Kuraku.S."/>
        </authorList>
    </citation>
    <scope>NUCLEOTIDE SEQUENCE [LARGE SCALE GENOMIC DNA]</scope>
</reference>
<dbReference type="EMBL" id="BFAA01034627">
    <property type="protein sequence ID" value="GCB83284.1"/>
    <property type="molecule type" value="Genomic_DNA"/>
</dbReference>
<dbReference type="GO" id="GO:0000139">
    <property type="term" value="C:Golgi membrane"/>
    <property type="evidence" value="ECO:0007669"/>
    <property type="project" value="InterPro"/>
</dbReference>
<comment type="caution">
    <text evidence="3">The sequence shown here is derived from an EMBL/GenBank/DDBJ whole genome shotgun (WGS) entry which is preliminary data.</text>
</comment>
<feature type="non-terminal residue" evidence="3">
    <location>
        <position position="46"/>
    </location>
</feature>